<dbReference type="Proteomes" id="UP000624325">
    <property type="component" value="Unassembled WGS sequence"/>
</dbReference>
<reference evidence="2 3" key="1">
    <citation type="submission" date="2021-01" db="EMBL/GenBank/DDBJ databases">
        <title>Whole genome shotgun sequence of Asanoa iriomotensis NBRC 100142.</title>
        <authorList>
            <person name="Komaki H."/>
            <person name="Tamura T."/>
        </authorList>
    </citation>
    <scope>NUCLEOTIDE SEQUENCE [LARGE SCALE GENOMIC DNA]</scope>
    <source>
        <strain evidence="2 3">NBRC 100142</strain>
    </source>
</reference>
<protein>
    <submittedName>
        <fullName evidence="2">Uncharacterized protein</fullName>
    </submittedName>
</protein>
<comment type="caution">
    <text evidence="2">The sequence shown here is derived from an EMBL/GenBank/DDBJ whole genome shotgun (WGS) entry which is preliminary data.</text>
</comment>
<name>A0ABQ4C4C3_9ACTN</name>
<evidence type="ECO:0000256" key="1">
    <source>
        <dbReference type="SAM" id="MobiDB-lite"/>
    </source>
</evidence>
<accession>A0ABQ4C4C3</accession>
<feature type="region of interest" description="Disordered" evidence="1">
    <location>
        <begin position="36"/>
        <end position="69"/>
    </location>
</feature>
<feature type="compositionally biased region" description="Low complexity" evidence="1">
    <location>
        <begin position="46"/>
        <end position="57"/>
    </location>
</feature>
<dbReference type="EMBL" id="BONC01000025">
    <property type="protein sequence ID" value="GIF57632.1"/>
    <property type="molecule type" value="Genomic_DNA"/>
</dbReference>
<evidence type="ECO:0000313" key="2">
    <source>
        <dbReference type="EMBL" id="GIF57632.1"/>
    </source>
</evidence>
<sequence>MPLQNGKVRLPESGINRQDGGISTTLNHDILWKLAVEPGSRDPGQRRQAQTARRSQSVSERTTKTGIAGPTEQIAADVDYTNVFGAQLGGRRCDLPMDGPRAP</sequence>
<proteinExistence type="predicted"/>
<organism evidence="2 3">
    <name type="scientific">Asanoa iriomotensis</name>
    <dbReference type="NCBI Taxonomy" id="234613"/>
    <lineage>
        <taxon>Bacteria</taxon>
        <taxon>Bacillati</taxon>
        <taxon>Actinomycetota</taxon>
        <taxon>Actinomycetes</taxon>
        <taxon>Micromonosporales</taxon>
        <taxon>Micromonosporaceae</taxon>
        <taxon>Asanoa</taxon>
    </lineage>
</organism>
<keyword evidence="3" id="KW-1185">Reference proteome</keyword>
<feature type="region of interest" description="Disordered" evidence="1">
    <location>
        <begin position="1"/>
        <end position="22"/>
    </location>
</feature>
<evidence type="ECO:0000313" key="3">
    <source>
        <dbReference type="Proteomes" id="UP000624325"/>
    </source>
</evidence>
<gene>
    <name evidence="2" type="ORF">Air01nite_37270</name>
</gene>